<keyword evidence="6 7" id="KW-0998">Cell outer membrane</keyword>
<dbReference type="InterPro" id="IPR023996">
    <property type="entry name" value="TonB-dep_OMP_SusC/RagA"/>
</dbReference>
<name>A0A0D0GNV8_9SPHI</name>
<dbReference type="InterPro" id="IPR039426">
    <property type="entry name" value="TonB-dep_rcpt-like"/>
</dbReference>
<evidence type="ECO:0000256" key="3">
    <source>
        <dbReference type="ARBA" id="ARBA00022452"/>
    </source>
</evidence>
<dbReference type="Proteomes" id="UP000032049">
    <property type="component" value="Unassembled WGS sequence"/>
</dbReference>
<feature type="signal peptide" evidence="8">
    <location>
        <begin position="1"/>
        <end position="23"/>
    </location>
</feature>
<keyword evidence="5 7" id="KW-0472">Membrane</keyword>
<dbReference type="RefSeq" id="WP_041877517.1">
    <property type="nucleotide sequence ID" value="NZ_CP157278.1"/>
</dbReference>
<dbReference type="Pfam" id="PF13715">
    <property type="entry name" value="CarbopepD_reg_2"/>
    <property type="match status" value="1"/>
</dbReference>
<dbReference type="STRING" id="1503925.TH53_01030"/>
<comment type="subcellular location">
    <subcellularLocation>
        <location evidence="1 7">Cell outer membrane</location>
        <topology evidence="1 7">Multi-pass membrane protein</topology>
    </subcellularLocation>
</comment>
<feature type="chain" id="PRO_5002211073" evidence="8">
    <location>
        <begin position="24"/>
        <end position="1039"/>
    </location>
</feature>
<evidence type="ECO:0000313" key="11">
    <source>
        <dbReference type="Proteomes" id="UP000032049"/>
    </source>
</evidence>
<dbReference type="SUPFAM" id="SSF49464">
    <property type="entry name" value="Carboxypeptidase regulatory domain-like"/>
    <property type="match status" value="1"/>
</dbReference>
<evidence type="ECO:0000256" key="4">
    <source>
        <dbReference type="ARBA" id="ARBA00022692"/>
    </source>
</evidence>
<evidence type="ECO:0000256" key="1">
    <source>
        <dbReference type="ARBA" id="ARBA00004571"/>
    </source>
</evidence>
<comment type="caution">
    <text evidence="10">The sequence shown here is derived from an EMBL/GenBank/DDBJ whole genome shotgun (WGS) entry which is preliminary data.</text>
</comment>
<evidence type="ECO:0000259" key="9">
    <source>
        <dbReference type="Pfam" id="PF07715"/>
    </source>
</evidence>
<keyword evidence="2 7" id="KW-0813">Transport</keyword>
<dbReference type="AlphaFoldDB" id="A0A0D0GNV8"/>
<evidence type="ECO:0000256" key="2">
    <source>
        <dbReference type="ARBA" id="ARBA00022448"/>
    </source>
</evidence>
<proteinExistence type="inferred from homology"/>
<keyword evidence="11" id="KW-1185">Reference proteome</keyword>
<evidence type="ECO:0000256" key="6">
    <source>
        <dbReference type="ARBA" id="ARBA00023237"/>
    </source>
</evidence>
<evidence type="ECO:0000256" key="7">
    <source>
        <dbReference type="PROSITE-ProRule" id="PRU01360"/>
    </source>
</evidence>
<evidence type="ECO:0000256" key="5">
    <source>
        <dbReference type="ARBA" id="ARBA00023136"/>
    </source>
</evidence>
<organism evidence="10 11">
    <name type="scientific">Pedobacter lusitanus</name>
    <dbReference type="NCBI Taxonomy" id="1503925"/>
    <lineage>
        <taxon>Bacteria</taxon>
        <taxon>Pseudomonadati</taxon>
        <taxon>Bacteroidota</taxon>
        <taxon>Sphingobacteriia</taxon>
        <taxon>Sphingobacteriales</taxon>
        <taxon>Sphingobacteriaceae</taxon>
        <taxon>Pedobacter</taxon>
    </lineage>
</organism>
<reference evidence="10 11" key="1">
    <citation type="submission" date="2015-01" db="EMBL/GenBank/DDBJ databases">
        <title>Draft genome sequence of Pedobacter sp. NL19 isolated from sludge of an effluent treatment pond in an abandoned uranium mine.</title>
        <authorList>
            <person name="Santos T."/>
            <person name="Caetano T."/>
            <person name="Covas C."/>
            <person name="Cruz A."/>
            <person name="Mendo S."/>
        </authorList>
    </citation>
    <scope>NUCLEOTIDE SEQUENCE [LARGE SCALE GENOMIC DNA]</scope>
    <source>
        <strain evidence="10 11">NL19</strain>
    </source>
</reference>
<dbReference type="Gene3D" id="2.60.40.1120">
    <property type="entry name" value="Carboxypeptidase-like, regulatory domain"/>
    <property type="match status" value="1"/>
</dbReference>
<protein>
    <submittedName>
        <fullName evidence="10">TonB-dependent receptor</fullName>
    </submittedName>
</protein>
<dbReference type="PROSITE" id="PS51257">
    <property type="entry name" value="PROKAR_LIPOPROTEIN"/>
    <property type="match status" value="1"/>
</dbReference>
<evidence type="ECO:0000313" key="10">
    <source>
        <dbReference type="EMBL" id="KIO78917.1"/>
    </source>
</evidence>
<accession>A0A0D0GNV8</accession>
<dbReference type="Pfam" id="PF07715">
    <property type="entry name" value="Plug"/>
    <property type="match status" value="1"/>
</dbReference>
<dbReference type="NCBIfam" id="TIGR04056">
    <property type="entry name" value="OMP_RagA_SusC"/>
    <property type="match status" value="1"/>
</dbReference>
<keyword evidence="8" id="KW-0732">Signal</keyword>
<dbReference type="Gene3D" id="2.40.170.20">
    <property type="entry name" value="TonB-dependent receptor, beta-barrel domain"/>
    <property type="match status" value="1"/>
</dbReference>
<dbReference type="InterPro" id="IPR012910">
    <property type="entry name" value="Plug_dom"/>
</dbReference>
<dbReference type="PROSITE" id="PS52016">
    <property type="entry name" value="TONB_DEPENDENT_REC_3"/>
    <property type="match status" value="1"/>
</dbReference>
<dbReference type="Gene3D" id="2.170.130.10">
    <property type="entry name" value="TonB-dependent receptor, plug domain"/>
    <property type="match status" value="1"/>
</dbReference>
<feature type="domain" description="TonB-dependent receptor plug" evidence="9">
    <location>
        <begin position="116"/>
        <end position="221"/>
    </location>
</feature>
<dbReference type="InterPro" id="IPR037066">
    <property type="entry name" value="Plug_dom_sf"/>
</dbReference>
<dbReference type="GO" id="GO:0009279">
    <property type="term" value="C:cell outer membrane"/>
    <property type="evidence" value="ECO:0007669"/>
    <property type="project" value="UniProtKB-SubCell"/>
</dbReference>
<comment type="similarity">
    <text evidence="7">Belongs to the TonB-dependent receptor family.</text>
</comment>
<dbReference type="InterPro" id="IPR036942">
    <property type="entry name" value="Beta-barrel_TonB_sf"/>
</dbReference>
<dbReference type="InterPro" id="IPR023997">
    <property type="entry name" value="TonB-dep_OMP_SusC/RagA_CS"/>
</dbReference>
<dbReference type="EMBL" id="JXRA01000005">
    <property type="protein sequence ID" value="KIO78917.1"/>
    <property type="molecule type" value="Genomic_DNA"/>
</dbReference>
<gene>
    <name evidence="10" type="ORF">TH53_01030</name>
</gene>
<dbReference type="NCBIfam" id="TIGR04057">
    <property type="entry name" value="SusC_RagA_signa"/>
    <property type="match status" value="1"/>
</dbReference>
<keyword evidence="10" id="KW-0675">Receptor</keyword>
<keyword evidence="4 7" id="KW-0812">Transmembrane</keyword>
<keyword evidence="3 7" id="KW-1134">Transmembrane beta strand</keyword>
<evidence type="ECO:0000256" key="8">
    <source>
        <dbReference type="SAM" id="SignalP"/>
    </source>
</evidence>
<dbReference type="InterPro" id="IPR008969">
    <property type="entry name" value="CarboxyPept-like_regulatory"/>
</dbReference>
<sequence>MDKLYSYFLCLLIGCCFSLSAVAQQKVTGTVRDARGLPLPGVSVIIKNTKTGTFTNGNGQYSLTSATSSGIIVFSFVGFLPRELSFDGKATVNVTLDEDSQGLNEVIVVGYGTQKKVNLTGSVAQISGDVLTNRPVPNAIAALQGISPGVTISRNSGKPGAESYAVRIRGFSSANDTKPLVLVDGVEMDLALVNPDDIENLSVLKDAAAASIYGARAAGGVVLVTTKKSTSGKTKINFSNNYSLNITARQPERLNSWDEQALIDEARFNATGAKEFTDEQIEWLKNPNFNYRPSLTADRWDYYDNTNWIKEGMKKVNASQNYALSVGGGKQELNYLLSGSYYKRDGVLRFGPDDNSRQNLRLSVNSQVNKYVSIGLIAGYVNSTIHENSYDSGNIIDLLYRIRTRQPVFTPDEDVTGQRYNGDLQLNPIDIENNAGVKTTSYESFTGKLSLNIKNLVKGLAFDLSASRNQDMYNLRSEKRTLIWYGKSTATIRNSLNTPNQLDLTKNKGYQDNLTGQFTYDLQIADKHNFKLLGGASFEQYRKDETSASATNMVSNDFFSLNFGDPANKTNSDKIETWAIGSLFGRFNYNYDGKYLFEAVVRRDGSSRLAPDNRFQIFPAFSGGWRISEEPFFKNNIHFVDNLKIRGSWGQQGNGSVLGLYDYISLITSGLTVTDQPNLVFNGTKAQYLFQKDLASRNKTWETVESSNIGIDASLFKNRLTITAEYYQKYNKNMLATLNLPSIIGVGIPSSNVGELKSWGSELEIKWRDIFKNGDYHIGFSIADNQNKLTKYDGKNSIGSGGRVSLLQGYPLNSIWGYKTDGYFQTQAEADAYKTKVKYPFFASPGPGDVKYKDLDGSGVIDAGGGTPEKPGDLVYLGNTNPRYTFGIDLGATWKGFDFSVFFQGVLKRSFLIEENTLSPILGTSNMPWTIHQDHWTPDNPDAFFPRMYQTSAHNFRPSDKWVQNGNYIRLKNVQLGYTFKVNRKYIQNLKVYFSGQDLFEKTNVLSVFDPELGGDNKDVNAQTYPFYRSVSFGLNITL</sequence>
<dbReference type="OrthoDB" id="9768177at2"/>
<dbReference type="SUPFAM" id="SSF56935">
    <property type="entry name" value="Porins"/>
    <property type="match status" value="1"/>
</dbReference>